<sequence>MTSIAHDFEQWSHTMKCKKSMTLFISTTLATGLIFSLTSLPANANALPVGGAPKHQTTDESPNDFSPADVDRLARNLEDLFSNGATVRDDGSVFVDSEQILEAFGPAKGAEILAQLQPNNRLPGQVAPLASAPTSYGKCVLNVTGFGTLFGAAEGTIIGYLNRKQWKKAAQTMVKFLGKQAIKGGVVGLAASLAAGSVWCLTPWAR</sequence>
<name>A0AAP4C5X9_9MICC</name>
<evidence type="ECO:0000313" key="2">
    <source>
        <dbReference type="EMBL" id="MDK6274824.1"/>
    </source>
</evidence>
<organism evidence="2 3">
    <name type="scientific">Pseudoglutamicibacter cumminsii</name>
    <dbReference type="NCBI Taxonomy" id="156979"/>
    <lineage>
        <taxon>Bacteria</taxon>
        <taxon>Bacillati</taxon>
        <taxon>Actinomycetota</taxon>
        <taxon>Actinomycetes</taxon>
        <taxon>Micrococcales</taxon>
        <taxon>Micrococcaceae</taxon>
        <taxon>Pseudoglutamicibacter</taxon>
    </lineage>
</organism>
<evidence type="ECO:0000256" key="1">
    <source>
        <dbReference type="SAM" id="SignalP"/>
    </source>
</evidence>
<keyword evidence="1" id="KW-0732">Signal</keyword>
<comment type="caution">
    <text evidence="2">The sequence shown here is derived from an EMBL/GenBank/DDBJ whole genome shotgun (WGS) entry which is preliminary data.</text>
</comment>
<feature type="chain" id="PRO_5042963045" evidence="1">
    <location>
        <begin position="45"/>
        <end position="206"/>
    </location>
</feature>
<dbReference type="RefSeq" id="WP_285332765.1">
    <property type="nucleotide sequence ID" value="NZ_JASODW010000003.1"/>
</dbReference>
<gene>
    <name evidence="2" type="ORF">QP116_03560</name>
</gene>
<dbReference type="AlphaFoldDB" id="A0AAP4C5X9"/>
<feature type="signal peptide" evidence="1">
    <location>
        <begin position="1"/>
        <end position="44"/>
    </location>
</feature>
<reference evidence="2" key="1">
    <citation type="submission" date="2023-05" db="EMBL/GenBank/DDBJ databases">
        <title>Cataloging the Phylogenetic Diversity of Human Bladder Bacteria.</title>
        <authorList>
            <person name="Du J."/>
        </authorList>
    </citation>
    <scope>NUCLEOTIDE SEQUENCE</scope>
    <source>
        <strain evidence="2">UMB9978</strain>
    </source>
</reference>
<dbReference type="Proteomes" id="UP001240483">
    <property type="component" value="Unassembled WGS sequence"/>
</dbReference>
<proteinExistence type="predicted"/>
<accession>A0AAP4C5X9</accession>
<dbReference type="EMBL" id="JASODW010000003">
    <property type="protein sequence ID" value="MDK6274824.1"/>
    <property type="molecule type" value="Genomic_DNA"/>
</dbReference>
<evidence type="ECO:0000313" key="3">
    <source>
        <dbReference type="Proteomes" id="UP001240483"/>
    </source>
</evidence>
<protein>
    <submittedName>
        <fullName evidence="2">Uncharacterized protein</fullName>
    </submittedName>
</protein>